<dbReference type="PANTHER" id="PTHR48090">
    <property type="entry name" value="UNDECAPRENYL-PHOSPHATE 4-DEOXY-4-FORMAMIDO-L-ARABINOSE TRANSFERASE-RELATED"/>
    <property type="match status" value="1"/>
</dbReference>
<dbReference type="AlphaFoldDB" id="A0A1I0NDI3"/>
<dbReference type="InterPro" id="IPR001173">
    <property type="entry name" value="Glyco_trans_2-like"/>
</dbReference>
<keyword evidence="5 7" id="KW-1133">Transmembrane helix</keyword>
<dbReference type="InterPro" id="IPR029044">
    <property type="entry name" value="Nucleotide-diphossugar_trans"/>
</dbReference>
<evidence type="ECO:0000259" key="8">
    <source>
        <dbReference type="Pfam" id="PF00535"/>
    </source>
</evidence>
<dbReference type="Proteomes" id="UP000199373">
    <property type="component" value="Unassembled WGS sequence"/>
</dbReference>
<keyword evidence="6 7" id="KW-0472">Membrane</keyword>
<dbReference type="Gene3D" id="3.90.550.10">
    <property type="entry name" value="Spore Coat Polysaccharide Biosynthesis Protein SpsA, Chain A"/>
    <property type="match status" value="1"/>
</dbReference>
<reference evidence="9 10" key="1">
    <citation type="submission" date="2016-10" db="EMBL/GenBank/DDBJ databases">
        <authorList>
            <person name="de Groot N.N."/>
        </authorList>
    </citation>
    <scope>NUCLEOTIDE SEQUENCE [LARGE SCALE GENOMIC DNA]</scope>
    <source>
        <strain evidence="9 10">TC2-24</strain>
    </source>
</reference>
<evidence type="ECO:0000256" key="5">
    <source>
        <dbReference type="ARBA" id="ARBA00022989"/>
    </source>
</evidence>
<proteinExistence type="predicted"/>
<dbReference type="GO" id="GO:0005886">
    <property type="term" value="C:plasma membrane"/>
    <property type="evidence" value="ECO:0007669"/>
    <property type="project" value="TreeGrafter"/>
</dbReference>
<feature type="transmembrane region" description="Helical" evidence="7">
    <location>
        <begin position="242"/>
        <end position="266"/>
    </location>
</feature>
<dbReference type="Pfam" id="PF00535">
    <property type="entry name" value="Glycos_transf_2"/>
    <property type="match status" value="1"/>
</dbReference>
<evidence type="ECO:0000256" key="6">
    <source>
        <dbReference type="ARBA" id="ARBA00023136"/>
    </source>
</evidence>
<evidence type="ECO:0000256" key="4">
    <source>
        <dbReference type="ARBA" id="ARBA00022692"/>
    </source>
</evidence>
<dbReference type="SUPFAM" id="SSF53448">
    <property type="entry name" value="Nucleotide-diphospho-sugar transferases"/>
    <property type="match status" value="1"/>
</dbReference>
<keyword evidence="10" id="KW-1185">Reference proteome</keyword>
<dbReference type="CDD" id="cd04187">
    <property type="entry name" value="DPM1_like_bac"/>
    <property type="match status" value="1"/>
</dbReference>
<comment type="subcellular location">
    <subcellularLocation>
        <location evidence="1">Membrane</location>
        <topology evidence="1">Multi-pass membrane protein</topology>
    </subcellularLocation>
</comment>
<gene>
    <name evidence="9" type="ORF">SAMN04487850_1157</name>
</gene>
<dbReference type="PANTHER" id="PTHR48090:SF1">
    <property type="entry name" value="PROPHAGE BACTOPRENOL GLUCOSYL TRANSFERASE HOMOLOG"/>
    <property type="match status" value="1"/>
</dbReference>
<accession>A0A1I0NDI3</accession>
<protein>
    <submittedName>
        <fullName evidence="9">Glycosyltransferase involved in cell wall bisynthesis</fullName>
    </submittedName>
</protein>
<evidence type="ECO:0000256" key="3">
    <source>
        <dbReference type="ARBA" id="ARBA00022679"/>
    </source>
</evidence>
<dbReference type="RefSeq" id="WP_091915279.1">
    <property type="nucleotide sequence ID" value="NZ_FOIQ01000002.1"/>
</dbReference>
<organism evidence="9 10">
    <name type="scientific">Prevotella aff. ruminicola Tc2-24</name>
    <dbReference type="NCBI Taxonomy" id="81582"/>
    <lineage>
        <taxon>Bacteria</taxon>
        <taxon>Pseudomonadati</taxon>
        <taxon>Bacteroidota</taxon>
        <taxon>Bacteroidia</taxon>
        <taxon>Bacteroidales</taxon>
        <taxon>Prevotellaceae</taxon>
        <taxon>Prevotella</taxon>
    </lineage>
</organism>
<evidence type="ECO:0000256" key="2">
    <source>
        <dbReference type="ARBA" id="ARBA00022676"/>
    </source>
</evidence>
<feature type="domain" description="Glycosyltransferase 2-like" evidence="8">
    <location>
        <begin position="12"/>
        <end position="180"/>
    </location>
</feature>
<evidence type="ECO:0000313" key="9">
    <source>
        <dbReference type="EMBL" id="SEV99341.1"/>
    </source>
</evidence>
<evidence type="ECO:0000313" key="10">
    <source>
        <dbReference type="Proteomes" id="UP000199373"/>
    </source>
</evidence>
<name>A0A1I0NDI3_9BACT</name>
<sequence length="318" mass="35169">MQTENTPPRLVIVVPCYNEEAVLTETNKRLTGLLGELTAKSKIASSSFVAYVDDGSKDATWPLICQLQQEGSQVRGVKLAHNAGHQNALMAGMESFKTEADAIVTIDADLQDDVNAIAAMVDSYLEGADIVYGVRKERQTDTVFKRTTALAFYKLMAAMGTDTVYNHADYRLMSRRAVEALCEYPERNLFLRGLVPLLGFTTKSVYYDRAERFAGESKYPFGKMLAFALDGITSFSIKPITVIFVVGLCCFVVGLVVLAWGIYSYIRGSVVPGWTSLLVSLWLIGGVVIMSLGCIGEYVGKIYVEVKHRPRYHIEKIV</sequence>
<keyword evidence="2" id="KW-0328">Glycosyltransferase</keyword>
<evidence type="ECO:0000256" key="7">
    <source>
        <dbReference type="SAM" id="Phobius"/>
    </source>
</evidence>
<feature type="transmembrane region" description="Helical" evidence="7">
    <location>
        <begin position="278"/>
        <end position="299"/>
    </location>
</feature>
<dbReference type="EMBL" id="FOIQ01000002">
    <property type="protein sequence ID" value="SEV99341.1"/>
    <property type="molecule type" value="Genomic_DNA"/>
</dbReference>
<keyword evidence="4 7" id="KW-0812">Transmembrane</keyword>
<keyword evidence="3 9" id="KW-0808">Transferase</keyword>
<dbReference type="GO" id="GO:0016757">
    <property type="term" value="F:glycosyltransferase activity"/>
    <property type="evidence" value="ECO:0007669"/>
    <property type="project" value="UniProtKB-KW"/>
</dbReference>
<dbReference type="InterPro" id="IPR050256">
    <property type="entry name" value="Glycosyltransferase_2"/>
</dbReference>
<evidence type="ECO:0000256" key="1">
    <source>
        <dbReference type="ARBA" id="ARBA00004141"/>
    </source>
</evidence>